<protein>
    <submittedName>
        <fullName evidence="3">Folate-dependent protein for Fe/S cluster synthesis/repair in oxidative stress</fullName>
    </submittedName>
</protein>
<dbReference type="KEGG" id="pect:BN1012_Phect2288"/>
<dbReference type="InterPro" id="IPR045179">
    <property type="entry name" value="YgfZ/GcvT"/>
</dbReference>
<dbReference type="NCBIfam" id="TIGR03317">
    <property type="entry name" value="ygfZ_signature"/>
    <property type="match status" value="1"/>
</dbReference>
<dbReference type="PANTHER" id="PTHR22602">
    <property type="entry name" value="TRANSFERASE CAF17, MITOCHONDRIAL-RELATED"/>
    <property type="match status" value="1"/>
</dbReference>
<dbReference type="Proteomes" id="UP000032160">
    <property type="component" value="Chromosome I"/>
</dbReference>
<dbReference type="EMBL" id="HG966617">
    <property type="protein sequence ID" value="CDO60501.1"/>
    <property type="molecule type" value="Genomic_DNA"/>
</dbReference>
<feature type="domain" description="CAF17 C-terminal" evidence="2">
    <location>
        <begin position="195"/>
        <end position="264"/>
    </location>
</feature>
<dbReference type="Gene3D" id="2.40.30.160">
    <property type="match status" value="1"/>
</dbReference>
<dbReference type="SUPFAM" id="SSF103025">
    <property type="entry name" value="Folate-binding domain"/>
    <property type="match status" value="1"/>
</dbReference>
<dbReference type="InterPro" id="IPR017703">
    <property type="entry name" value="YgfZ/GCV_T_CS"/>
</dbReference>
<evidence type="ECO:0000313" key="3">
    <source>
        <dbReference type="EMBL" id="CDO60501.1"/>
    </source>
</evidence>
<dbReference type="PANTHER" id="PTHR22602:SF0">
    <property type="entry name" value="TRANSFERASE CAF17, MITOCHONDRIAL-RELATED"/>
    <property type="match status" value="1"/>
</dbReference>
<keyword evidence="4" id="KW-1185">Reference proteome</keyword>
<dbReference type="PATRIC" id="fig|1458461.3.peg.2294"/>
<gene>
    <name evidence="3" type="ORF">BN1012_Phect2288</name>
</gene>
<dbReference type="Gene3D" id="3.30.1360.120">
    <property type="entry name" value="Probable tRNA modification gtpase trme, domain 1"/>
    <property type="match status" value="1"/>
</dbReference>
<proteinExistence type="predicted"/>
<keyword evidence="1" id="KW-0809">Transit peptide</keyword>
<evidence type="ECO:0000256" key="1">
    <source>
        <dbReference type="ARBA" id="ARBA00022946"/>
    </source>
</evidence>
<organism evidence="3 4">
    <name type="scientific">Candidatus Phaeomarinibacter ectocarpi</name>
    <dbReference type="NCBI Taxonomy" id="1458461"/>
    <lineage>
        <taxon>Bacteria</taxon>
        <taxon>Pseudomonadati</taxon>
        <taxon>Pseudomonadota</taxon>
        <taxon>Alphaproteobacteria</taxon>
        <taxon>Hyphomicrobiales</taxon>
        <taxon>Parvibaculaceae</taxon>
        <taxon>Candidatus Phaeomarinibacter</taxon>
    </lineage>
</organism>
<evidence type="ECO:0000259" key="2">
    <source>
        <dbReference type="Pfam" id="PF25455"/>
    </source>
</evidence>
<dbReference type="HOGENOM" id="CLU_007884_7_1_5"/>
<dbReference type="InterPro" id="IPR027266">
    <property type="entry name" value="TrmE/GcvT-like"/>
</dbReference>
<dbReference type="STRING" id="1458461.BN1012_Phect2288"/>
<evidence type="ECO:0000313" key="4">
    <source>
        <dbReference type="Proteomes" id="UP000032160"/>
    </source>
</evidence>
<name>X5MNW5_9HYPH</name>
<reference evidence="3 4" key="1">
    <citation type="journal article" date="2014" name="Front. Genet.">
        <title>Genome and metabolic network of "Candidatus Phaeomarinobacter ectocarpi" Ec32, a new candidate genus of Alphaproteobacteria frequently associated with brown algae.</title>
        <authorList>
            <person name="Dittami S.M."/>
            <person name="Barbeyron T."/>
            <person name="Boyen C."/>
            <person name="Cambefort J."/>
            <person name="Collet G."/>
            <person name="Delage L."/>
            <person name="Gobet A."/>
            <person name="Groisillier A."/>
            <person name="Leblanc C."/>
            <person name="Michel G."/>
            <person name="Scornet D."/>
            <person name="Siegel A."/>
            <person name="Tapia J.E."/>
            <person name="Tonon T."/>
        </authorList>
    </citation>
    <scope>NUCLEOTIDE SEQUENCE [LARGE SCALE GENOMIC DNA]</scope>
    <source>
        <strain evidence="3 4">Ec32</strain>
    </source>
</reference>
<dbReference type="InterPro" id="IPR057460">
    <property type="entry name" value="CAF17_C"/>
</dbReference>
<sequence>MYELLQRLVTGNLDQVTPGNGVYSLLLTPQGKFLFDFFMVSDPANEGAMLIDCAKTRAADLQKRLTMYKLRADAAFDDVSADFQVIAHWGANASLVDEAPCYLDPRDARLGYRCVVPTSEASAVLDKSDGTAASAADYRAFCVSMGVPDGSLDIGADKDFPIESNLDLLNGIDFHKGCFVGQEVASRTHRKGKARKRLVVAALDGDTPEPGSDVLIGEAKVGRIAGSAGGNALALVFTDRVAKAQSVEAQAGDSKLTLSVPPYASFSLEGDSA</sequence>
<dbReference type="PIRSF" id="PIRSF006487">
    <property type="entry name" value="GcvT"/>
    <property type="match status" value="1"/>
</dbReference>
<dbReference type="GO" id="GO:0016226">
    <property type="term" value="P:iron-sulfur cluster assembly"/>
    <property type="evidence" value="ECO:0007669"/>
    <property type="project" value="TreeGrafter"/>
</dbReference>
<dbReference type="Pfam" id="PF25455">
    <property type="entry name" value="Beta-barrel_CAF17_C"/>
    <property type="match status" value="1"/>
</dbReference>
<dbReference type="AlphaFoldDB" id="X5MNW5"/>
<accession>X5MNW5</accession>